<protein>
    <recommendedName>
        <fullName evidence="3">N-acetyltransferase domain-containing protein</fullName>
    </recommendedName>
</protein>
<dbReference type="SUPFAM" id="SSF55729">
    <property type="entry name" value="Acyl-CoA N-acyltransferases (Nat)"/>
    <property type="match status" value="1"/>
</dbReference>
<name>A0ABS5YLY1_9ACTN</name>
<dbReference type="Proteomes" id="UP001519654">
    <property type="component" value="Unassembled WGS sequence"/>
</dbReference>
<evidence type="ECO:0000313" key="1">
    <source>
        <dbReference type="EMBL" id="MBU2664445.1"/>
    </source>
</evidence>
<comment type="caution">
    <text evidence="1">The sequence shown here is derived from an EMBL/GenBank/DDBJ whole genome shotgun (WGS) entry which is preliminary data.</text>
</comment>
<reference evidence="1 2" key="1">
    <citation type="submission" date="2021-06" db="EMBL/GenBank/DDBJ databases">
        <title>Actinoplanes lichenicola sp. nov., and Actinoplanes ovalisporus sp. nov., isolated from lichen in Thailand.</title>
        <authorList>
            <person name="Saeng-In P."/>
            <person name="Kanchanasin P."/>
            <person name="Yuki M."/>
            <person name="Kudo T."/>
            <person name="Ohkuma M."/>
            <person name="Phongsopitanun W."/>
            <person name="Tanasupawat S."/>
        </authorList>
    </citation>
    <scope>NUCLEOTIDE SEQUENCE [LARGE SCALE GENOMIC DNA]</scope>
    <source>
        <strain evidence="1 2">NBRC 110975</strain>
    </source>
</reference>
<organism evidence="1 2">
    <name type="scientific">Paractinoplanes bogorensis</name>
    <dbReference type="NCBI Taxonomy" id="1610840"/>
    <lineage>
        <taxon>Bacteria</taxon>
        <taxon>Bacillati</taxon>
        <taxon>Actinomycetota</taxon>
        <taxon>Actinomycetes</taxon>
        <taxon>Micromonosporales</taxon>
        <taxon>Micromonosporaceae</taxon>
        <taxon>Paractinoplanes</taxon>
    </lineage>
</organism>
<dbReference type="RefSeq" id="WP_215787077.1">
    <property type="nucleotide sequence ID" value="NZ_JAHKKG010000004.1"/>
</dbReference>
<sequence>MQIVTRGDRPDLEAEASETFRERWPEFIFHDAVSRKYIERVGQYFGRFDIMALDDDGRVMAGGWGVPFAWDGTVEDLPTGYDDALTRAVEGHEAGVTPTTLSFMAAAVGSAFDRRGLATEVLRELSLRAYGEGLSHVIAPLRPTWKHRYPDVPMAEYATWARADGLSIDPWVRTHQRMGARILGPAPASMVIAGTVAEWQEWTGMVFPVTRDYIVPEALNLVHVDVHQDRGVYVEENLWVLHAPWTKAAPRSLDEGCSTLLR</sequence>
<dbReference type="InterPro" id="IPR016181">
    <property type="entry name" value="Acyl_CoA_acyltransferase"/>
</dbReference>
<proteinExistence type="predicted"/>
<gene>
    <name evidence="1" type="ORF">KOI35_13160</name>
</gene>
<dbReference type="EMBL" id="JAHKKG010000004">
    <property type="protein sequence ID" value="MBU2664445.1"/>
    <property type="molecule type" value="Genomic_DNA"/>
</dbReference>
<accession>A0ABS5YLY1</accession>
<keyword evidence="2" id="KW-1185">Reference proteome</keyword>
<dbReference type="Gene3D" id="3.40.630.30">
    <property type="match status" value="1"/>
</dbReference>
<evidence type="ECO:0000313" key="2">
    <source>
        <dbReference type="Proteomes" id="UP001519654"/>
    </source>
</evidence>
<evidence type="ECO:0008006" key="3">
    <source>
        <dbReference type="Google" id="ProtNLM"/>
    </source>
</evidence>